<keyword evidence="4" id="KW-0378">Hydrolase</keyword>
<dbReference type="SUPFAM" id="SSF52499">
    <property type="entry name" value="Isochorismatase-like hydrolases"/>
    <property type="match status" value="1"/>
</dbReference>
<evidence type="ECO:0000256" key="2">
    <source>
        <dbReference type="ARBA" id="ARBA00022642"/>
    </source>
</evidence>
<evidence type="ECO:0000313" key="10">
    <source>
        <dbReference type="Proteomes" id="UP000500767"/>
    </source>
</evidence>
<dbReference type="InterPro" id="IPR000868">
    <property type="entry name" value="Isochorismatase-like_dom"/>
</dbReference>
<dbReference type="CDD" id="cd01011">
    <property type="entry name" value="nicotinamidase"/>
    <property type="match status" value="1"/>
</dbReference>
<keyword evidence="10" id="KW-1185">Reference proteome</keyword>
<reference evidence="9 10" key="1">
    <citation type="journal article" date="2014" name="World J. Microbiol. Biotechnol.">
        <title>Biodiversity and physiological characteristics of Antarctic and Arctic lichens-associated bacteria.</title>
        <authorList>
            <person name="Lee Y.M."/>
            <person name="Kim E.H."/>
            <person name="Lee H.K."/>
            <person name="Hong S.G."/>
        </authorList>
    </citation>
    <scope>NUCLEOTIDE SEQUENCE [LARGE SCALE GENOMIC DNA]</scope>
    <source>
        <strain evidence="9 10">PAMC 26569</strain>
    </source>
</reference>
<evidence type="ECO:0000313" key="9">
    <source>
        <dbReference type="EMBL" id="QKE90484.1"/>
    </source>
</evidence>
<evidence type="ECO:0000259" key="8">
    <source>
        <dbReference type="Pfam" id="PF00857"/>
    </source>
</evidence>
<dbReference type="KEGG" id="lck:HN018_10950"/>
<dbReference type="RefSeq" id="WP_171835432.1">
    <property type="nucleotide sequence ID" value="NZ_CP053708.1"/>
</dbReference>
<organism evidence="9 10">
    <name type="scientific">Lichenicola cladoniae</name>
    <dbReference type="NCBI Taxonomy" id="1484109"/>
    <lineage>
        <taxon>Bacteria</taxon>
        <taxon>Pseudomonadati</taxon>
        <taxon>Pseudomonadota</taxon>
        <taxon>Alphaproteobacteria</taxon>
        <taxon>Acetobacterales</taxon>
        <taxon>Acetobacteraceae</taxon>
        <taxon>Lichenicola</taxon>
    </lineage>
</organism>
<evidence type="ECO:0000256" key="7">
    <source>
        <dbReference type="ARBA" id="ARBA00043224"/>
    </source>
</evidence>
<dbReference type="Proteomes" id="UP000500767">
    <property type="component" value="Chromosome"/>
</dbReference>
<dbReference type="PANTHER" id="PTHR11080:SF2">
    <property type="entry name" value="LD05707P"/>
    <property type="match status" value="1"/>
</dbReference>
<feature type="domain" description="Isochorismatase-like" evidence="8">
    <location>
        <begin position="16"/>
        <end position="191"/>
    </location>
</feature>
<dbReference type="GO" id="GO:0019363">
    <property type="term" value="P:pyridine nucleotide biosynthetic process"/>
    <property type="evidence" value="ECO:0007669"/>
    <property type="project" value="UniProtKB-KW"/>
</dbReference>
<dbReference type="InterPro" id="IPR052347">
    <property type="entry name" value="Isochorismatase_Nicotinamidase"/>
</dbReference>
<comment type="similarity">
    <text evidence="1">Belongs to the isochorismatase family.</text>
</comment>
<dbReference type="AlphaFoldDB" id="A0A6M8HPY7"/>
<keyword evidence="3" id="KW-0479">Metal-binding</keyword>
<evidence type="ECO:0000256" key="1">
    <source>
        <dbReference type="ARBA" id="ARBA00006336"/>
    </source>
</evidence>
<evidence type="ECO:0000256" key="3">
    <source>
        <dbReference type="ARBA" id="ARBA00022723"/>
    </source>
</evidence>
<keyword evidence="2" id="KW-0662">Pyridine nucleotide biosynthesis</keyword>
<comment type="pathway">
    <text evidence="5">Cofactor biosynthesis; nicotinate biosynthesis; nicotinate from nicotinamide: step 1/1.</text>
</comment>
<dbReference type="PANTHER" id="PTHR11080">
    <property type="entry name" value="PYRAZINAMIDASE/NICOTINAMIDASE"/>
    <property type="match status" value="1"/>
</dbReference>
<dbReference type="Gene3D" id="3.40.50.850">
    <property type="entry name" value="Isochorismatase-like"/>
    <property type="match status" value="1"/>
</dbReference>
<dbReference type="EC" id="3.5.1.19" evidence="6"/>
<dbReference type="EMBL" id="CP053708">
    <property type="protein sequence ID" value="QKE90484.1"/>
    <property type="molecule type" value="Genomic_DNA"/>
</dbReference>
<evidence type="ECO:0000256" key="5">
    <source>
        <dbReference type="ARBA" id="ARBA00037900"/>
    </source>
</evidence>
<gene>
    <name evidence="9" type="ORF">HN018_10950</name>
</gene>
<dbReference type="GO" id="GO:0046872">
    <property type="term" value="F:metal ion binding"/>
    <property type="evidence" value="ECO:0007669"/>
    <property type="project" value="UniProtKB-KW"/>
</dbReference>
<accession>A0A6M8HPY7</accession>
<protein>
    <recommendedName>
        <fullName evidence="6">nicotinamidase</fullName>
        <ecNumber evidence="6">3.5.1.19</ecNumber>
    </recommendedName>
    <alternativeName>
        <fullName evidence="7">Nicotinamide deamidase</fullName>
    </alternativeName>
</protein>
<evidence type="ECO:0000256" key="4">
    <source>
        <dbReference type="ARBA" id="ARBA00022801"/>
    </source>
</evidence>
<dbReference type="GO" id="GO:0008936">
    <property type="term" value="F:nicotinamidase activity"/>
    <property type="evidence" value="ECO:0007669"/>
    <property type="project" value="UniProtKB-EC"/>
</dbReference>
<dbReference type="InterPro" id="IPR036380">
    <property type="entry name" value="Isochorismatase-like_sf"/>
</dbReference>
<dbReference type="Pfam" id="PF00857">
    <property type="entry name" value="Isochorismatase"/>
    <property type="match status" value="1"/>
</dbReference>
<evidence type="ECO:0000256" key="6">
    <source>
        <dbReference type="ARBA" id="ARBA00039017"/>
    </source>
</evidence>
<sequence>MGAGLKLEPRTDVLGVVDLQASFMPGGELPVAGGHNIIPIVNGLLQNHFRHAFATQDWHPAGHTSFASAHPGRKPYDVVSMPYGPQILWPDHAVQGTKHAELHHDLDSHRIELIIRKGWRPELDSYSAFLENDGRTPTGLKGWLIDRGVRRLFLCGLAADFCVAWSAEDAARAGFETFVIEDATRGIGLEQPDGHTSLDHAKERLTGLGVTFIRSTDLA</sequence>
<proteinExistence type="inferred from homology"/>
<name>A0A6M8HPY7_9PROT</name>